<evidence type="ECO:0000256" key="12">
    <source>
        <dbReference type="ARBA" id="ARBA00022801"/>
    </source>
</evidence>
<dbReference type="GO" id="GO:0004623">
    <property type="term" value="F:phospholipase A2 activity"/>
    <property type="evidence" value="ECO:0007669"/>
    <property type="project" value="UniProtKB-EC"/>
</dbReference>
<dbReference type="Proteomes" id="UP000029922">
    <property type="component" value="Unassembled WGS sequence"/>
</dbReference>
<evidence type="ECO:0000256" key="9">
    <source>
        <dbReference type="ARBA" id="ARBA00022692"/>
    </source>
</evidence>
<dbReference type="GO" id="GO:0008970">
    <property type="term" value="F:phospholipase A1 activity"/>
    <property type="evidence" value="ECO:0007669"/>
    <property type="project" value="UniProtKB-EC"/>
</dbReference>
<evidence type="ECO:0000256" key="6">
    <source>
        <dbReference type="ARBA" id="ARBA00013179"/>
    </source>
</evidence>
<protein>
    <recommendedName>
        <fullName evidence="18">Phosphatidylcholine 1-acylhydrolase</fullName>
        <ecNumber evidence="6">3.1.1.32</ecNumber>
        <ecNumber evidence="7">3.1.1.4</ecNumber>
    </recommendedName>
</protein>
<evidence type="ECO:0000256" key="14">
    <source>
        <dbReference type="ARBA" id="ARBA00022963"/>
    </source>
</evidence>
<feature type="binding site" description="in dimeric form" evidence="20">
    <location>
        <position position="171"/>
    </location>
    <ligand>
        <name>Ca(2+)</name>
        <dbReference type="ChEBI" id="CHEBI:29108"/>
        <label>1</label>
    </ligand>
</feature>
<dbReference type="EMBL" id="UGJE01000002">
    <property type="protein sequence ID" value="STQ85314.1"/>
    <property type="molecule type" value="Genomic_DNA"/>
</dbReference>
<accession>A0A377PSH0</accession>
<comment type="subunit">
    <text evidence="5">Homodimer; dimerization is reversible, and the dimeric form is the active one.</text>
</comment>
<evidence type="ECO:0000256" key="2">
    <source>
        <dbReference type="ARBA" id="ARBA00001604"/>
    </source>
</evidence>
<organism evidence="21 24">
    <name type="scientific">Helicobacter muridarum</name>
    <dbReference type="NCBI Taxonomy" id="216"/>
    <lineage>
        <taxon>Bacteria</taxon>
        <taxon>Pseudomonadati</taxon>
        <taxon>Campylobacterota</taxon>
        <taxon>Epsilonproteobacteria</taxon>
        <taxon>Campylobacterales</taxon>
        <taxon>Helicobacteraceae</taxon>
        <taxon>Helicobacter</taxon>
    </lineage>
</organism>
<dbReference type="Proteomes" id="UP000255139">
    <property type="component" value="Unassembled WGS sequence"/>
</dbReference>
<dbReference type="InterPro" id="IPR036541">
    <property type="entry name" value="PLipase_A1_sf"/>
</dbReference>
<keyword evidence="8" id="KW-1134">Transmembrane beta strand</keyword>
<evidence type="ECO:0000256" key="16">
    <source>
        <dbReference type="ARBA" id="ARBA00023136"/>
    </source>
</evidence>
<comment type="similarity">
    <text evidence="4">Belongs to the phospholipase A1 family.</text>
</comment>
<dbReference type="OrthoDB" id="188433at2"/>
<feature type="binding site" description="in dimeric form" evidence="20">
    <location>
        <position position="184"/>
    </location>
    <ligand>
        <name>Ca(2+)</name>
        <dbReference type="ChEBI" id="CHEBI:29108"/>
        <label>1</label>
    </ligand>
</feature>
<dbReference type="RefSeq" id="WP_081955524.1">
    <property type="nucleotide sequence ID" value="NZ_FZML01000017.1"/>
</dbReference>
<keyword evidence="13 20" id="KW-0106">Calcium</keyword>
<reference evidence="21 24" key="2">
    <citation type="submission" date="2018-06" db="EMBL/GenBank/DDBJ databases">
        <authorList>
            <consortium name="Pathogen Informatics"/>
            <person name="Doyle S."/>
        </authorList>
    </citation>
    <scope>NUCLEOTIDE SEQUENCE [LARGE SCALE GENOMIC DNA]</scope>
    <source>
        <strain evidence="21 24">NCTC12714</strain>
    </source>
</reference>
<comment type="catalytic activity">
    <reaction evidence="1">
        <text>a 1,2-diacyl-sn-glycero-3-phosphocholine + H2O = a 2-acyl-sn-glycero-3-phosphocholine + a fatty acid + H(+)</text>
        <dbReference type="Rhea" id="RHEA:18689"/>
        <dbReference type="ChEBI" id="CHEBI:15377"/>
        <dbReference type="ChEBI" id="CHEBI:15378"/>
        <dbReference type="ChEBI" id="CHEBI:28868"/>
        <dbReference type="ChEBI" id="CHEBI:57643"/>
        <dbReference type="ChEBI" id="CHEBI:57875"/>
        <dbReference type="EC" id="3.1.1.32"/>
    </reaction>
</comment>
<dbReference type="Gene3D" id="2.40.230.10">
    <property type="entry name" value="Phospholipase A1"/>
    <property type="match status" value="1"/>
</dbReference>
<dbReference type="SUPFAM" id="SSF56931">
    <property type="entry name" value="Outer membrane phospholipase A (OMPLA)"/>
    <property type="match status" value="1"/>
</dbReference>
<dbReference type="EC" id="3.1.1.32" evidence="6"/>
<evidence type="ECO:0000256" key="17">
    <source>
        <dbReference type="ARBA" id="ARBA00023237"/>
    </source>
</evidence>
<evidence type="ECO:0000256" key="3">
    <source>
        <dbReference type="ARBA" id="ARBA00004571"/>
    </source>
</evidence>
<dbReference type="PANTHER" id="PTHR40457:SF1">
    <property type="entry name" value="PHOSPHOLIPASE A1"/>
    <property type="match status" value="1"/>
</dbReference>
<keyword evidence="12 21" id="KW-0378">Hydrolase</keyword>
<evidence type="ECO:0000256" key="20">
    <source>
        <dbReference type="PIRSR" id="PIRSR603187-2"/>
    </source>
</evidence>
<evidence type="ECO:0000256" key="7">
    <source>
        <dbReference type="ARBA" id="ARBA00013278"/>
    </source>
</evidence>
<evidence type="ECO:0000256" key="11">
    <source>
        <dbReference type="ARBA" id="ARBA00022729"/>
    </source>
</evidence>
<dbReference type="PANTHER" id="PTHR40457">
    <property type="entry name" value="PHOSPHOLIPASE A1"/>
    <property type="match status" value="1"/>
</dbReference>
<dbReference type="InterPro" id="IPR003187">
    <property type="entry name" value="PLipase_A1"/>
</dbReference>
<comment type="catalytic activity">
    <reaction evidence="2">
        <text>a 1,2-diacyl-sn-glycero-3-phosphocholine + H2O = a 1-acyl-sn-glycero-3-phosphocholine + a fatty acid + H(+)</text>
        <dbReference type="Rhea" id="RHEA:15801"/>
        <dbReference type="ChEBI" id="CHEBI:15377"/>
        <dbReference type="ChEBI" id="CHEBI:15378"/>
        <dbReference type="ChEBI" id="CHEBI:28868"/>
        <dbReference type="ChEBI" id="CHEBI:57643"/>
        <dbReference type="ChEBI" id="CHEBI:58168"/>
        <dbReference type="EC" id="3.1.1.4"/>
    </reaction>
</comment>
<name>A0A377PSH0_9HELI</name>
<sequence>MLNKYLYYKPLRAAILIFLTFNLQVGVIYASSLFDKIEASKRVAEAEKSYENYLKLLEHEGTYMIYYYSFQPHGIYGGNIPGELKFQLSIKLPIWRGAFWTKGTLFFAHTQTMFFQQFNRRLSNPVRDTDYKPSIFYSYPGNWNFLGITLKELRLGLTHYSNGIGGEECIRNDLDDPTPRDCRSRSAGNRIIFETILEYPWKSHVFGAQISLWPYISYRRDNPDLAKFMGYGNLRIYYKYDRHFAEIHINPIFSNYAKYHGSIRLGYAFRLNKFISIYGQYFYGYGDNLFEYNIISHRLGIGLRSSIY</sequence>
<feature type="binding site" description="in dimeric form" evidence="20">
    <location>
        <position position="221"/>
    </location>
    <ligand>
        <name>Ca(2+)</name>
        <dbReference type="ChEBI" id="CHEBI:29108"/>
        <label>1</label>
    </ligand>
</feature>
<comment type="cofactor">
    <cofactor evidence="20">
        <name>Ca(2+)</name>
        <dbReference type="ChEBI" id="CHEBI:29108"/>
    </cofactor>
    <text evidence="20">Binds 1 Ca(2+) ion per monomer.</text>
</comment>
<evidence type="ECO:0000256" key="1">
    <source>
        <dbReference type="ARBA" id="ARBA00000111"/>
    </source>
</evidence>
<dbReference type="GO" id="GO:0016042">
    <property type="term" value="P:lipid catabolic process"/>
    <property type="evidence" value="ECO:0007669"/>
    <property type="project" value="UniProtKB-KW"/>
</dbReference>
<dbReference type="EMBL" id="JRPD02000002">
    <property type="protein sequence ID" value="TLE01386.1"/>
    <property type="molecule type" value="Genomic_DNA"/>
</dbReference>
<comment type="subcellular location">
    <subcellularLocation>
        <location evidence="3">Cell outer membrane</location>
        <topology evidence="3">Multi-pass membrane protein</topology>
    </subcellularLocation>
</comment>
<proteinExistence type="inferred from homology"/>
<dbReference type="EC" id="3.1.1.4" evidence="7"/>
<keyword evidence="11" id="KW-0732">Signal</keyword>
<keyword evidence="15" id="KW-0443">Lipid metabolism</keyword>
<feature type="binding site" description="in dimeric form" evidence="20">
    <location>
        <position position="123"/>
    </location>
    <ligand>
        <name>Ca(2+)</name>
        <dbReference type="ChEBI" id="CHEBI:29108"/>
        <label>1</label>
    </ligand>
</feature>
<evidence type="ECO:0000256" key="18">
    <source>
        <dbReference type="ARBA" id="ARBA00032375"/>
    </source>
</evidence>
<dbReference type="GO" id="GO:0009279">
    <property type="term" value="C:cell outer membrane"/>
    <property type="evidence" value="ECO:0007669"/>
    <property type="project" value="UniProtKB-SubCell"/>
</dbReference>
<evidence type="ECO:0000256" key="10">
    <source>
        <dbReference type="ARBA" id="ARBA00022723"/>
    </source>
</evidence>
<evidence type="ECO:0000256" key="5">
    <source>
        <dbReference type="ARBA" id="ARBA00011702"/>
    </source>
</evidence>
<dbReference type="AlphaFoldDB" id="A0A377PSH0"/>
<keyword evidence="17" id="KW-0998">Cell outer membrane</keyword>
<dbReference type="Pfam" id="PF02253">
    <property type="entry name" value="PLA1"/>
    <property type="match status" value="1"/>
</dbReference>
<evidence type="ECO:0000313" key="22">
    <source>
        <dbReference type="EMBL" id="TLE01386.1"/>
    </source>
</evidence>
<evidence type="ECO:0000313" key="23">
    <source>
        <dbReference type="Proteomes" id="UP000029922"/>
    </source>
</evidence>
<evidence type="ECO:0000256" key="13">
    <source>
        <dbReference type="ARBA" id="ARBA00022837"/>
    </source>
</evidence>
<gene>
    <name evidence="21" type="primary">pldA_1</name>
    <name evidence="22" type="ORF">LS73_001515</name>
    <name evidence="21" type="ORF">NCTC12714_00089</name>
</gene>
<reference evidence="22 23" key="1">
    <citation type="journal article" date="2014" name="Genome Announc.">
        <title>Draft genome sequences of eight enterohepatic helicobacter species isolated from both laboratory and wild rodents.</title>
        <authorList>
            <person name="Sheh A."/>
            <person name="Shen Z."/>
            <person name="Fox J.G."/>
        </authorList>
    </citation>
    <scope>NUCLEOTIDE SEQUENCE [LARGE SCALE GENOMIC DNA]</scope>
    <source>
        <strain evidence="22 23">ST1</strain>
    </source>
</reference>
<evidence type="ECO:0000313" key="24">
    <source>
        <dbReference type="Proteomes" id="UP000255139"/>
    </source>
</evidence>
<dbReference type="GO" id="GO:0046872">
    <property type="term" value="F:metal ion binding"/>
    <property type="evidence" value="ECO:0007669"/>
    <property type="project" value="UniProtKB-KW"/>
</dbReference>
<keyword evidence="14" id="KW-0442">Lipid degradation</keyword>
<evidence type="ECO:0000256" key="15">
    <source>
        <dbReference type="ARBA" id="ARBA00023098"/>
    </source>
</evidence>
<keyword evidence="10 20" id="KW-0479">Metal-binding</keyword>
<feature type="active site" description="Nucleophile" evidence="19">
    <location>
        <position position="161"/>
    </location>
</feature>
<keyword evidence="24" id="KW-1185">Reference proteome</keyword>
<evidence type="ECO:0000313" key="21">
    <source>
        <dbReference type="EMBL" id="STQ85314.1"/>
    </source>
</evidence>
<evidence type="ECO:0000256" key="19">
    <source>
        <dbReference type="PIRSR" id="PIRSR603187-1"/>
    </source>
</evidence>
<keyword evidence="9" id="KW-0812">Transmembrane</keyword>
<dbReference type="PRINTS" id="PR01486">
    <property type="entry name" value="PHPHLIPASEA1"/>
</dbReference>
<evidence type="ECO:0000256" key="4">
    <source>
        <dbReference type="ARBA" id="ARBA00010525"/>
    </source>
</evidence>
<feature type="active site" description="Proton acceptor" evidence="19">
    <location>
        <position position="159"/>
    </location>
</feature>
<keyword evidence="16" id="KW-0472">Membrane</keyword>
<evidence type="ECO:0000256" key="8">
    <source>
        <dbReference type="ARBA" id="ARBA00022452"/>
    </source>
</evidence>